<name>A0AAV7HGD5_DENCH</name>
<dbReference type="EMBL" id="JAGFBR010000005">
    <property type="protein sequence ID" value="KAH0466533.1"/>
    <property type="molecule type" value="Genomic_DNA"/>
</dbReference>
<comment type="caution">
    <text evidence="1">The sequence shown here is derived from an EMBL/GenBank/DDBJ whole genome shotgun (WGS) entry which is preliminary data.</text>
</comment>
<evidence type="ECO:0000313" key="2">
    <source>
        <dbReference type="Proteomes" id="UP000775213"/>
    </source>
</evidence>
<proteinExistence type="predicted"/>
<accession>A0AAV7HGD5</accession>
<keyword evidence="2" id="KW-1185">Reference proteome</keyword>
<dbReference type="AlphaFoldDB" id="A0AAV7HGD5"/>
<dbReference type="Proteomes" id="UP000775213">
    <property type="component" value="Unassembled WGS sequence"/>
</dbReference>
<organism evidence="1 2">
    <name type="scientific">Dendrobium chrysotoxum</name>
    <name type="common">Orchid</name>
    <dbReference type="NCBI Taxonomy" id="161865"/>
    <lineage>
        <taxon>Eukaryota</taxon>
        <taxon>Viridiplantae</taxon>
        <taxon>Streptophyta</taxon>
        <taxon>Embryophyta</taxon>
        <taxon>Tracheophyta</taxon>
        <taxon>Spermatophyta</taxon>
        <taxon>Magnoliopsida</taxon>
        <taxon>Liliopsida</taxon>
        <taxon>Asparagales</taxon>
        <taxon>Orchidaceae</taxon>
        <taxon>Epidendroideae</taxon>
        <taxon>Malaxideae</taxon>
        <taxon>Dendrobiinae</taxon>
        <taxon>Dendrobium</taxon>
    </lineage>
</organism>
<sequence length="94" mass="10919">MRGSCEGFTNISPRKVSTIFIKLFVWFLGGSGKIFISIRSKFSAYSSTQEESCHRFRRGLRDSLRHPLVSFYIQDFFELVESMKMVENDLVSTH</sequence>
<gene>
    <name evidence="1" type="ORF">IEQ34_003771</name>
</gene>
<protein>
    <submittedName>
        <fullName evidence="1">Uncharacterized protein</fullName>
    </submittedName>
</protein>
<evidence type="ECO:0000313" key="1">
    <source>
        <dbReference type="EMBL" id="KAH0466533.1"/>
    </source>
</evidence>
<reference evidence="1 2" key="1">
    <citation type="journal article" date="2021" name="Hortic Res">
        <title>Chromosome-scale assembly of the Dendrobium chrysotoxum genome enhances the understanding of orchid evolution.</title>
        <authorList>
            <person name="Zhang Y."/>
            <person name="Zhang G.Q."/>
            <person name="Zhang D."/>
            <person name="Liu X.D."/>
            <person name="Xu X.Y."/>
            <person name="Sun W.H."/>
            <person name="Yu X."/>
            <person name="Zhu X."/>
            <person name="Wang Z.W."/>
            <person name="Zhao X."/>
            <person name="Zhong W.Y."/>
            <person name="Chen H."/>
            <person name="Yin W.L."/>
            <person name="Huang T."/>
            <person name="Niu S.C."/>
            <person name="Liu Z.J."/>
        </authorList>
    </citation>
    <scope>NUCLEOTIDE SEQUENCE [LARGE SCALE GENOMIC DNA]</scope>
    <source>
        <strain evidence="1">Lindl</strain>
    </source>
</reference>